<dbReference type="CDD" id="cd13121">
    <property type="entry name" value="BF2867_like_C"/>
    <property type="match status" value="1"/>
</dbReference>
<organism evidence="2 3">
    <name type="scientific">Candidatus Bacteroides merdavium</name>
    <dbReference type="NCBI Taxonomy" id="2838472"/>
    <lineage>
        <taxon>Bacteria</taxon>
        <taxon>Pseudomonadati</taxon>
        <taxon>Bacteroidota</taxon>
        <taxon>Bacteroidia</taxon>
        <taxon>Bacteroidales</taxon>
        <taxon>Bacteroidaceae</taxon>
        <taxon>Bacteroides</taxon>
    </lineage>
</organism>
<sequence>MKKSMFMLGVAVAALASCTQNEVVEVAESNAIKFDAFVGKTTKAVTEVGNDNIKAFHVYGTKDGGSTADFFNGDQVYESGTANVWIYDNLKMWETGKTYTFAAYSNGGVKGSASTSAVAWDGTNLTITDYNAGTEQKDLLVSIASNASTVASQNDPVSFTFSHALALIKFTIKSDLGDGNNEVKISEFKVTGINSTADLTYSGSGIAWTGYEVPQDLSSINFATESSKPGVSDSFVVIPGESNVSFTVSFKATIGDGISIPAKTLRATISNQNWTAGFRYNYVATITGSDMDVITFADPTVTIWEDETDTDINPEP</sequence>
<dbReference type="CDD" id="cd13120">
    <property type="entry name" value="BF2867_like_N"/>
    <property type="match status" value="1"/>
</dbReference>
<dbReference type="AlphaFoldDB" id="A0A9D2GWA0"/>
<dbReference type="EMBL" id="DXAV01000005">
    <property type="protein sequence ID" value="HIZ90527.1"/>
    <property type="molecule type" value="Genomic_DNA"/>
</dbReference>
<proteinExistence type="predicted"/>
<name>A0A9D2GWA0_9BACE</name>
<evidence type="ECO:0000256" key="1">
    <source>
        <dbReference type="SAM" id="SignalP"/>
    </source>
</evidence>
<protein>
    <submittedName>
        <fullName evidence="2">Fimbrillin family protein</fullName>
    </submittedName>
</protein>
<dbReference type="Proteomes" id="UP000824108">
    <property type="component" value="Unassembled WGS sequence"/>
</dbReference>
<feature type="signal peptide" evidence="1">
    <location>
        <begin position="1"/>
        <end position="16"/>
    </location>
</feature>
<reference evidence="2" key="1">
    <citation type="journal article" date="2021" name="PeerJ">
        <title>Extensive microbial diversity within the chicken gut microbiome revealed by metagenomics and culture.</title>
        <authorList>
            <person name="Gilroy R."/>
            <person name="Ravi A."/>
            <person name="Getino M."/>
            <person name="Pursley I."/>
            <person name="Horton D.L."/>
            <person name="Alikhan N.F."/>
            <person name="Baker D."/>
            <person name="Gharbi K."/>
            <person name="Hall N."/>
            <person name="Watson M."/>
            <person name="Adriaenssens E.M."/>
            <person name="Foster-Nyarko E."/>
            <person name="Jarju S."/>
            <person name="Secka A."/>
            <person name="Antonio M."/>
            <person name="Oren A."/>
            <person name="Chaudhuri R.R."/>
            <person name="La Ragione R."/>
            <person name="Hildebrand F."/>
            <person name="Pallen M.J."/>
        </authorList>
    </citation>
    <scope>NUCLEOTIDE SEQUENCE</scope>
    <source>
        <strain evidence="2">CHK118-2852</strain>
    </source>
</reference>
<evidence type="ECO:0000313" key="2">
    <source>
        <dbReference type="EMBL" id="HIZ90527.1"/>
    </source>
</evidence>
<gene>
    <name evidence="2" type="ORF">H9807_00170</name>
</gene>
<keyword evidence="1" id="KW-0732">Signal</keyword>
<dbReference type="InterPro" id="IPR025049">
    <property type="entry name" value="Mfa-like_1"/>
</dbReference>
<evidence type="ECO:0000313" key="3">
    <source>
        <dbReference type="Proteomes" id="UP000824108"/>
    </source>
</evidence>
<comment type="caution">
    <text evidence="2">The sequence shown here is derived from an EMBL/GenBank/DDBJ whole genome shotgun (WGS) entry which is preliminary data.</text>
</comment>
<feature type="chain" id="PRO_5039635376" evidence="1">
    <location>
        <begin position="17"/>
        <end position="316"/>
    </location>
</feature>
<accession>A0A9D2GWA0</accession>
<dbReference type="InterPro" id="IPR042278">
    <property type="entry name" value="Mfa-like_1_N"/>
</dbReference>
<reference evidence="2" key="2">
    <citation type="submission" date="2021-04" db="EMBL/GenBank/DDBJ databases">
        <authorList>
            <person name="Gilroy R."/>
        </authorList>
    </citation>
    <scope>NUCLEOTIDE SEQUENCE</scope>
    <source>
        <strain evidence="2">CHK118-2852</strain>
    </source>
</reference>
<dbReference type="Gene3D" id="2.60.40.2620">
    <property type="entry name" value="Fimbrillin-like"/>
    <property type="match status" value="1"/>
</dbReference>
<dbReference type="PROSITE" id="PS51257">
    <property type="entry name" value="PROKAR_LIPOPROTEIN"/>
    <property type="match status" value="1"/>
</dbReference>
<dbReference type="Pfam" id="PF13149">
    <property type="entry name" value="Mfa_like_1"/>
    <property type="match status" value="1"/>
</dbReference>
<dbReference type="Gene3D" id="2.60.40.2630">
    <property type="match status" value="1"/>
</dbReference>